<dbReference type="Gene3D" id="1.10.1200.10">
    <property type="entry name" value="ACP-like"/>
    <property type="match status" value="1"/>
</dbReference>
<keyword evidence="4" id="KW-0436">Ligase</keyword>
<sequence length="86" mass="9691">MLQKRNYNVNVTLIDTLSEITRIGSSGITYDTLIFEELGLDSLMAIEILAKIEKRFDIIIEESLLANINTVGDFIQAIEEKINMGN</sequence>
<dbReference type="AlphaFoldDB" id="S0G738"/>
<dbReference type="EMBL" id="APJX01000002">
    <property type="protein sequence ID" value="EMS80827.1"/>
    <property type="molecule type" value="Genomic_DNA"/>
</dbReference>
<dbReference type="Proteomes" id="UP000014216">
    <property type="component" value="Unassembled WGS sequence"/>
</dbReference>
<dbReference type="InterPro" id="IPR006162">
    <property type="entry name" value="Ppantetheine_attach_site"/>
</dbReference>
<keyword evidence="2" id="KW-0597">Phosphoprotein</keyword>
<dbReference type="InterPro" id="IPR036736">
    <property type="entry name" value="ACP-like_sf"/>
</dbReference>
<proteinExistence type="predicted"/>
<dbReference type="EC" id="6.2.1.3" evidence="4"/>
<dbReference type="RefSeq" id="WP_006965128.1">
    <property type="nucleotide sequence ID" value="NZ_APJX01000002.1"/>
</dbReference>
<comment type="caution">
    <text evidence="4">The sequence shown here is derived from an EMBL/GenBank/DDBJ whole genome shotgun (WGS) entry which is preliminary data.</text>
</comment>
<protein>
    <submittedName>
        <fullName evidence="4">Long-chain-fatty-acid--CoA ligase LcfB</fullName>
        <ecNumber evidence="4">6.2.1.3</ecNumber>
    </submittedName>
</protein>
<name>S0G738_9BACT</name>
<evidence type="ECO:0000256" key="1">
    <source>
        <dbReference type="ARBA" id="ARBA00022450"/>
    </source>
</evidence>
<reference evidence="4 5" key="1">
    <citation type="journal article" date="2013" name="Genome Announc.">
        <title>Draft Genome Sequence of Desulfotignum phosphitoxidans DSM 13687 Strain FiPS-3.</title>
        <authorList>
            <person name="Poehlein A."/>
            <person name="Daniel R."/>
            <person name="Simeonova D.D."/>
        </authorList>
    </citation>
    <scope>NUCLEOTIDE SEQUENCE [LARGE SCALE GENOMIC DNA]</scope>
    <source>
        <strain evidence="4 5">DSM 13687</strain>
    </source>
</reference>
<dbReference type="InterPro" id="IPR009081">
    <property type="entry name" value="PP-bd_ACP"/>
</dbReference>
<keyword evidence="1" id="KW-0596">Phosphopantetheine</keyword>
<keyword evidence="5" id="KW-1185">Reference proteome</keyword>
<dbReference type="PROSITE" id="PS00012">
    <property type="entry name" value="PHOSPHOPANTETHEINE"/>
    <property type="match status" value="1"/>
</dbReference>
<dbReference type="OrthoDB" id="4564178at2"/>
<dbReference type="PROSITE" id="PS50075">
    <property type="entry name" value="CARRIER"/>
    <property type="match status" value="1"/>
</dbReference>
<dbReference type="Pfam" id="PF00550">
    <property type="entry name" value="PP-binding"/>
    <property type="match status" value="1"/>
</dbReference>
<gene>
    <name evidence="4" type="primary">lcfB</name>
    <name evidence="4" type="ORF">Dpo_2c05300</name>
</gene>
<evidence type="ECO:0000313" key="4">
    <source>
        <dbReference type="EMBL" id="EMS80827.1"/>
    </source>
</evidence>
<accession>S0G738</accession>
<feature type="domain" description="Carrier" evidence="3">
    <location>
        <begin position="7"/>
        <end position="82"/>
    </location>
</feature>
<evidence type="ECO:0000259" key="3">
    <source>
        <dbReference type="PROSITE" id="PS50075"/>
    </source>
</evidence>
<evidence type="ECO:0000256" key="2">
    <source>
        <dbReference type="ARBA" id="ARBA00022553"/>
    </source>
</evidence>
<evidence type="ECO:0000313" key="5">
    <source>
        <dbReference type="Proteomes" id="UP000014216"/>
    </source>
</evidence>
<organism evidence="4 5">
    <name type="scientific">Desulfotignum phosphitoxidans DSM 13687</name>
    <dbReference type="NCBI Taxonomy" id="1286635"/>
    <lineage>
        <taxon>Bacteria</taxon>
        <taxon>Pseudomonadati</taxon>
        <taxon>Thermodesulfobacteriota</taxon>
        <taxon>Desulfobacteria</taxon>
        <taxon>Desulfobacterales</taxon>
        <taxon>Desulfobacteraceae</taxon>
        <taxon>Desulfotignum</taxon>
    </lineage>
</organism>
<dbReference type="SUPFAM" id="SSF47336">
    <property type="entry name" value="ACP-like"/>
    <property type="match status" value="1"/>
</dbReference>
<dbReference type="GO" id="GO:0004467">
    <property type="term" value="F:long-chain fatty acid-CoA ligase activity"/>
    <property type="evidence" value="ECO:0007669"/>
    <property type="project" value="UniProtKB-EC"/>
</dbReference>